<dbReference type="EMBL" id="VSSQ01107119">
    <property type="protein sequence ID" value="MPN46450.1"/>
    <property type="molecule type" value="Genomic_DNA"/>
</dbReference>
<protein>
    <submittedName>
        <fullName evidence="1">Uncharacterized protein</fullName>
    </submittedName>
</protein>
<sequence length="91" mass="10008">MDQSLDAAYQVYDIARTQVGALESGIVKKAEAALKVAESAYRFGERGFLDVVDAQRVYRAARSELITARHELAAAWVEIERLRALPGGKAE</sequence>
<organism evidence="1">
    <name type="scientific">bioreactor metagenome</name>
    <dbReference type="NCBI Taxonomy" id="1076179"/>
    <lineage>
        <taxon>unclassified sequences</taxon>
        <taxon>metagenomes</taxon>
        <taxon>ecological metagenomes</taxon>
    </lineage>
</organism>
<evidence type="ECO:0000313" key="1">
    <source>
        <dbReference type="EMBL" id="MPN46450.1"/>
    </source>
</evidence>
<dbReference type="GO" id="GO:0015562">
    <property type="term" value="F:efflux transmembrane transporter activity"/>
    <property type="evidence" value="ECO:0007669"/>
    <property type="project" value="InterPro"/>
</dbReference>
<dbReference type="AlphaFoldDB" id="A0A645I5R3"/>
<gene>
    <name evidence="1" type="ORF">SDC9_194036</name>
</gene>
<comment type="caution">
    <text evidence="1">The sequence shown here is derived from an EMBL/GenBank/DDBJ whole genome shotgun (WGS) entry which is preliminary data.</text>
</comment>
<reference evidence="1" key="1">
    <citation type="submission" date="2019-08" db="EMBL/GenBank/DDBJ databases">
        <authorList>
            <person name="Kucharzyk K."/>
            <person name="Murdoch R.W."/>
            <person name="Higgins S."/>
            <person name="Loffler F."/>
        </authorList>
    </citation>
    <scope>NUCLEOTIDE SEQUENCE</scope>
</reference>
<proteinExistence type="predicted"/>
<dbReference type="Gene3D" id="1.20.1600.10">
    <property type="entry name" value="Outer membrane efflux proteins (OEP)"/>
    <property type="match status" value="1"/>
</dbReference>
<name>A0A645I5R3_9ZZZZ</name>
<dbReference type="SUPFAM" id="SSF56954">
    <property type="entry name" value="Outer membrane efflux proteins (OEP)"/>
    <property type="match status" value="1"/>
</dbReference>
<accession>A0A645I5R3</accession>